<comment type="caution">
    <text evidence="1">The sequence shown here is derived from an EMBL/GenBank/DDBJ whole genome shotgun (WGS) entry which is preliminary data.</text>
</comment>
<gene>
    <name evidence="1" type="ORF">OM960_15405</name>
</gene>
<sequence length="53" mass="5911">MGQRVLRDLDIDPAADPDLARMLGQQENAIVGKVEVGPEMVQNWDVHASFDFD</sequence>
<name>A0ABT3J5L0_9RHOB</name>
<evidence type="ECO:0000313" key="1">
    <source>
        <dbReference type="EMBL" id="MCW3782936.1"/>
    </source>
</evidence>
<organism evidence="1 2">
    <name type="scientific">Defluviimonas salinarum</name>
    <dbReference type="NCBI Taxonomy" id="2992147"/>
    <lineage>
        <taxon>Bacteria</taxon>
        <taxon>Pseudomonadati</taxon>
        <taxon>Pseudomonadota</taxon>
        <taxon>Alphaproteobacteria</taxon>
        <taxon>Rhodobacterales</taxon>
        <taxon>Paracoccaceae</taxon>
        <taxon>Albidovulum</taxon>
    </lineage>
</organism>
<keyword evidence="2" id="KW-1185">Reference proteome</keyword>
<evidence type="ECO:0000313" key="2">
    <source>
        <dbReference type="Proteomes" id="UP001207582"/>
    </source>
</evidence>
<proteinExistence type="predicted"/>
<dbReference type="Proteomes" id="UP001207582">
    <property type="component" value="Unassembled WGS sequence"/>
</dbReference>
<accession>A0ABT3J5L0</accession>
<protein>
    <submittedName>
        <fullName evidence="1">Uncharacterized protein</fullName>
    </submittedName>
</protein>
<reference evidence="1 2" key="1">
    <citation type="submission" date="2022-10" db="EMBL/GenBank/DDBJ databases">
        <title>Defluviimonas sp. CAU 1641 isolated from mud.</title>
        <authorList>
            <person name="Kim W."/>
        </authorList>
    </citation>
    <scope>NUCLEOTIDE SEQUENCE [LARGE SCALE GENOMIC DNA]</scope>
    <source>
        <strain evidence="1 2">CAU 1641</strain>
    </source>
</reference>
<dbReference type="EMBL" id="JAPDOG010000014">
    <property type="protein sequence ID" value="MCW3782936.1"/>
    <property type="molecule type" value="Genomic_DNA"/>
</dbReference>